<dbReference type="SUPFAM" id="SSF48264">
    <property type="entry name" value="Cytochrome P450"/>
    <property type="match status" value="1"/>
</dbReference>
<keyword evidence="14" id="KW-0503">Monooxygenase</keyword>
<dbReference type="InterPro" id="IPR036396">
    <property type="entry name" value="Cyt_P450_sf"/>
</dbReference>
<sequence length="1072" mass="118991">MTTTPIPSPPALPLLGHVGTGAIDPTKPSVSFRLLREKYGRIYKLNIVGQMLVPCSSQRIVNELCDESRFHKQVHNGPLDQVRNGAGDALFTAYDGEENWGIAHRILMPAFGPSQILGMFSDMLDINSQLLLKWQRFGPDVAFDPTEDFTRLAFDTIALCVMGYRFNSFYYQDMPPFIGAMSRFLIESGIRFQRPKFIQSWMTNTNMRYEADIKLMVDVCDQVVAQRKSHPIQGKKDLLSLMLEGKDSKTGRGLSDENIRYQLITFLIAGHETTSGLLSYTLYHVLSNPSAYAKLQEEIDTVLGTDTITVQHVAKLEYTAAVLRESLRLNPPAGAMAICSRKDTEILGGEYEVHKNWNLLIDIYGLHRDPEVWGDDVEVFRPERMLKDKFDALPPNSWKPFGNGARGCIGRPFAWQESLMMLATLFQRFDIRFDDPSYQLQIKQTLTTKPMGFKIHAIPRQGARSIAGAGLPTAAVPIATNGHAAALANGVPASKGTPLHVFFGSNSGSCEGFGQQLVSDAPTYGFSATLAALDSLEDATKIPRDGPVVIITASYEGQPPDNAVHFVQSITNMSPDSRPMDGLKFAVFGAGNHDWARTYQRIPKLVDARLEELGAERLVSLGEGDAGGADLFDFFDVWEKNLWPALGHAFNTSAPTAGTSGDVEDDLVVTITGITRTTRLRQPDLDQGRCIENRVLTAPGEPEKRHIEFSLPQAMEYRPGDYLTILPLNPPESVARVLRHFKLLGDTQVAIKSKVATTLPTDEPITLHALFSEYVELGQPMTRRVLDDVMHYAPKDGPEREALDRTVSDAKIEIFEKRTSVLDLLERHPCLEVPLGQFIKLLPSMRIRQYSISSSPLWKSNHCTLTMSVIRGPSLSGGHGDFVGVASNYLASLNPGDAVALAVRPSAVKFHLPTDIAKPIPIVMFCAGSGFAPMRGFIQDRAEQLAAGREVGKTLLFMGCRDPEKDFLYADSDLARWMESGAVDIRPAFSRHSDLSEGCKYIQDRLWKDREDIRALYKQDARFYTCGMSPMANGVRQKCIEIIAEARKCDLATSEECFQKMAIERYSTDVFG</sequence>
<protein>
    <submittedName>
        <fullName evidence="20">Fatty acid hydroxylase</fullName>
    </submittedName>
</protein>
<dbReference type="PROSITE" id="PS50902">
    <property type="entry name" value="FLAVODOXIN_LIKE"/>
    <property type="match status" value="1"/>
</dbReference>
<dbReference type="FunFam" id="1.10.630.10:FF:000040">
    <property type="entry name" value="Bifunctional cytochrome P450/NADPH--P450 reductase"/>
    <property type="match status" value="1"/>
</dbReference>
<dbReference type="PANTHER" id="PTHR19384">
    <property type="entry name" value="NITRIC OXIDE SYNTHASE-RELATED"/>
    <property type="match status" value="1"/>
</dbReference>
<organism evidence="20 21">
    <name type="scientific">Calocera viscosa (strain TUFC12733)</name>
    <dbReference type="NCBI Taxonomy" id="1330018"/>
    <lineage>
        <taxon>Eukaryota</taxon>
        <taxon>Fungi</taxon>
        <taxon>Dikarya</taxon>
        <taxon>Basidiomycota</taxon>
        <taxon>Agaricomycotina</taxon>
        <taxon>Dacrymycetes</taxon>
        <taxon>Dacrymycetales</taxon>
        <taxon>Dacrymycetaceae</taxon>
        <taxon>Calocera</taxon>
    </lineage>
</organism>
<evidence type="ECO:0000256" key="7">
    <source>
        <dbReference type="ARBA" id="ARBA00022630"/>
    </source>
</evidence>
<evidence type="ECO:0000313" key="21">
    <source>
        <dbReference type="Proteomes" id="UP000076738"/>
    </source>
</evidence>
<dbReference type="Pfam" id="PF00258">
    <property type="entry name" value="Flavodoxin_1"/>
    <property type="match status" value="1"/>
</dbReference>
<dbReference type="InterPro" id="IPR023206">
    <property type="entry name" value="Bifunctional_P450_P450_red"/>
</dbReference>
<comment type="cofactor">
    <cofactor evidence="1">
        <name>FMN</name>
        <dbReference type="ChEBI" id="CHEBI:58210"/>
    </cofactor>
</comment>
<dbReference type="InterPro" id="IPR017927">
    <property type="entry name" value="FAD-bd_FR_type"/>
</dbReference>
<dbReference type="Pfam" id="PF00667">
    <property type="entry name" value="FAD_binding_1"/>
    <property type="match status" value="1"/>
</dbReference>
<dbReference type="PIRSF" id="PIRSF000209">
    <property type="entry name" value="Bifunctional_P450_P450R"/>
    <property type="match status" value="1"/>
</dbReference>
<keyword evidence="13 17" id="KW-0408">Iron</keyword>
<feature type="domain" description="Flavodoxin-like" evidence="18">
    <location>
        <begin position="499"/>
        <end position="643"/>
    </location>
</feature>
<comment type="cofactor">
    <cofactor evidence="3">
        <name>FAD</name>
        <dbReference type="ChEBI" id="CHEBI:57692"/>
    </cofactor>
</comment>
<dbReference type="GO" id="GO:0005829">
    <property type="term" value="C:cytosol"/>
    <property type="evidence" value="ECO:0007669"/>
    <property type="project" value="TreeGrafter"/>
</dbReference>
<dbReference type="InterPro" id="IPR008254">
    <property type="entry name" value="Flavodoxin/NO_synth"/>
</dbReference>
<evidence type="ECO:0000256" key="8">
    <source>
        <dbReference type="ARBA" id="ARBA00022643"/>
    </source>
</evidence>
<feature type="binding site" description="axial binding residue" evidence="17">
    <location>
        <position position="408"/>
    </location>
    <ligand>
        <name>heme</name>
        <dbReference type="ChEBI" id="CHEBI:30413"/>
    </ligand>
    <ligandPart>
        <name>Fe</name>
        <dbReference type="ChEBI" id="CHEBI:18248"/>
    </ligandPart>
</feature>
<dbReference type="InterPro" id="IPR001128">
    <property type="entry name" value="Cyt_P450"/>
</dbReference>
<evidence type="ECO:0000256" key="10">
    <source>
        <dbReference type="ARBA" id="ARBA00022827"/>
    </source>
</evidence>
<keyword evidence="9 17" id="KW-0479">Metal-binding</keyword>
<evidence type="ECO:0000256" key="2">
    <source>
        <dbReference type="ARBA" id="ARBA00001971"/>
    </source>
</evidence>
<dbReference type="Gene3D" id="1.20.990.10">
    <property type="entry name" value="NADPH-cytochrome p450 Reductase, Chain A, domain 3"/>
    <property type="match status" value="1"/>
</dbReference>
<dbReference type="PRINTS" id="PR00463">
    <property type="entry name" value="EP450I"/>
</dbReference>
<dbReference type="FunFam" id="2.40.30.10:FF:000198">
    <property type="entry name" value="Bifunctional cytochrome P450/NADPH--P450 reductase"/>
    <property type="match status" value="1"/>
</dbReference>
<dbReference type="EMBL" id="KV417278">
    <property type="protein sequence ID" value="KZO97738.1"/>
    <property type="molecule type" value="Genomic_DNA"/>
</dbReference>
<dbReference type="Proteomes" id="UP000076738">
    <property type="component" value="Unassembled WGS sequence"/>
</dbReference>
<dbReference type="GO" id="GO:0050660">
    <property type="term" value="F:flavin adenine dinucleotide binding"/>
    <property type="evidence" value="ECO:0007669"/>
    <property type="project" value="TreeGrafter"/>
</dbReference>
<reference evidence="20 21" key="1">
    <citation type="journal article" date="2016" name="Mol. Biol. Evol.">
        <title>Comparative Genomics of Early-Diverging Mushroom-Forming Fungi Provides Insights into the Origins of Lignocellulose Decay Capabilities.</title>
        <authorList>
            <person name="Nagy L.G."/>
            <person name="Riley R."/>
            <person name="Tritt A."/>
            <person name="Adam C."/>
            <person name="Daum C."/>
            <person name="Floudas D."/>
            <person name="Sun H."/>
            <person name="Yadav J.S."/>
            <person name="Pangilinan J."/>
            <person name="Larsson K.H."/>
            <person name="Matsuura K."/>
            <person name="Barry K."/>
            <person name="Labutti K."/>
            <person name="Kuo R."/>
            <person name="Ohm R.A."/>
            <person name="Bhattacharya S.S."/>
            <person name="Shirouzu T."/>
            <person name="Yoshinaga Y."/>
            <person name="Martin F.M."/>
            <person name="Grigoriev I.V."/>
            <person name="Hibbett D.S."/>
        </authorList>
    </citation>
    <scope>NUCLEOTIDE SEQUENCE [LARGE SCALE GENOMIC DNA]</scope>
    <source>
        <strain evidence="20 21">TUFC12733</strain>
    </source>
</reference>
<dbReference type="GO" id="GO:0003958">
    <property type="term" value="F:NADPH-hemoprotein reductase activity"/>
    <property type="evidence" value="ECO:0007669"/>
    <property type="project" value="UniProtKB-EC"/>
</dbReference>
<keyword evidence="6 17" id="KW-0349">Heme</keyword>
<dbReference type="PROSITE" id="PS00086">
    <property type="entry name" value="CYTOCHROME_P450"/>
    <property type="match status" value="1"/>
</dbReference>
<dbReference type="Pfam" id="PF00175">
    <property type="entry name" value="NAD_binding_1"/>
    <property type="match status" value="1"/>
</dbReference>
<dbReference type="InterPro" id="IPR017972">
    <property type="entry name" value="Cyt_P450_CS"/>
</dbReference>
<dbReference type="InterPro" id="IPR003097">
    <property type="entry name" value="CysJ-like_FAD-binding"/>
</dbReference>
<dbReference type="PANTHER" id="PTHR19384:SF127">
    <property type="entry name" value="BIFUNCTIONAL CYTOCHROME P450_NADPH--P450 REDUCTASE"/>
    <property type="match status" value="1"/>
</dbReference>
<evidence type="ECO:0000256" key="16">
    <source>
        <dbReference type="ARBA" id="ARBA00049342"/>
    </source>
</evidence>
<dbReference type="GO" id="GO:0010181">
    <property type="term" value="F:FMN binding"/>
    <property type="evidence" value="ECO:0007669"/>
    <property type="project" value="InterPro"/>
</dbReference>
<feature type="domain" description="FAD-binding FR-type" evidence="19">
    <location>
        <begin position="683"/>
        <end position="913"/>
    </location>
</feature>
<evidence type="ECO:0000256" key="15">
    <source>
        <dbReference type="ARBA" id="ARBA00047827"/>
    </source>
</evidence>
<evidence type="ECO:0000256" key="9">
    <source>
        <dbReference type="ARBA" id="ARBA00022723"/>
    </source>
</evidence>
<dbReference type="SUPFAM" id="SSF52343">
    <property type="entry name" value="Ferredoxin reductase-like, C-terminal NADP-linked domain"/>
    <property type="match status" value="1"/>
</dbReference>
<dbReference type="CDD" id="cd06206">
    <property type="entry name" value="bifunctional_CYPOR"/>
    <property type="match status" value="1"/>
</dbReference>
<dbReference type="PROSITE" id="PS51384">
    <property type="entry name" value="FAD_FR"/>
    <property type="match status" value="1"/>
</dbReference>
<evidence type="ECO:0000256" key="17">
    <source>
        <dbReference type="PIRSR" id="PIRSR000209-1"/>
    </source>
</evidence>
<dbReference type="InterPro" id="IPR017938">
    <property type="entry name" value="Riboflavin_synthase-like_b-brl"/>
</dbReference>
<evidence type="ECO:0000256" key="4">
    <source>
        <dbReference type="ARBA" id="ARBA00010018"/>
    </source>
</evidence>
<evidence type="ECO:0000256" key="3">
    <source>
        <dbReference type="ARBA" id="ARBA00001974"/>
    </source>
</evidence>
<dbReference type="Gene3D" id="3.40.50.80">
    <property type="entry name" value="Nucleotide-binding domain of ferredoxin-NADP reductase (FNR) module"/>
    <property type="match status" value="1"/>
</dbReference>
<dbReference type="InterPro" id="IPR001433">
    <property type="entry name" value="OxRdtase_FAD/NAD-bd"/>
</dbReference>
<keyword evidence="7" id="KW-0285">Flavoprotein</keyword>
<dbReference type="GO" id="GO:0020037">
    <property type="term" value="F:heme binding"/>
    <property type="evidence" value="ECO:0007669"/>
    <property type="project" value="InterPro"/>
</dbReference>
<dbReference type="Gene3D" id="3.40.50.360">
    <property type="match status" value="1"/>
</dbReference>
<dbReference type="InterPro" id="IPR002401">
    <property type="entry name" value="Cyt_P450_E_grp-I"/>
</dbReference>
<keyword evidence="10" id="KW-0274">FAD</keyword>
<dbReference type="SUPFAM" id="SSF63380">
    <property type="entry name" value="Riboflavin synthase domain-like"/>
    <property type="match status" value="1"/>
</dbReference>
<dbReference type="InterPro" id="IPR029039">
    <property type="entry name" value="Flavoprotein-like_sf"/>
</dbReference>
<evidence type="ECO:0000256" key="6">
    <source>
        <dbReference type="ARBA" id="ARBA00022617"/>
    </source>
</evidence>
<comment type="similarity">
    <text evidence="4">In the N-terminal section; belongs to the cytochrome P450 family.</text>
</comment>
<evidence type="ECO:0000256" key="13">
    <source>
        <dbReference type="ARBA" id="ARBA00023004"/>
    </source>
</evidence>
<dbReference type="GO" id="GO:0005506">
    <property type="term" value="F:iron ion binding"/>
    <property type="evidence" value="ECO:0007669"/>
    <property type="project" value="InterPro"/>
</dbReference>
<dbReference type="InterPro" id="IPR023173">
    <property type="entry name" value="NADPH_Cyt_P450_Rdtase_alpha"/>
</dbReference>
<evidence type="ECO:0000256" key="11">
    <source>
        <dbReference type="ARBA" id="ARBA00022857"/>
    </source>
</evidence>
<evidence type="ECO:0000256" key="1">
    <source>
        <dbReference type="ARBA" id="ARBA00001917"/>
    </source>
</evidence>
<evidence type="ECO:0000256" key="14">
    <source>
        <dbReference type="ARBA" id="ARBA00023033"/>
    </source>
</evidence>
<gene>
    <name evidence="20" type="ORF">CALVIDRAFT_512926</name>
</gene>
<dbReference type="STRING" id="1330018.A0A167NI09"/>
<evidence type="ECO:0000259" key="19">
    <source>
        <dbReference type="PROSITE" id="PS51384"/>
    </source>
</evidence>
<keyword evidence="11" id="KW-0521">NADP</keyword>
<dbReference type="Gene3D" id="1.10.630.10">
    <property type="entry name" value="Cytochrome P450"/>
    <property type="match status" value="1"/>
</dbReference>
<keyword evidence="8" id="KW-0288">FMN</keyword>
<dbReference type="AlphaFoldDB" id="A0A167NI09"/>
<comment type="cofactor">
    <cofactor evidence="2 17">
        <name>heme</name>
        <dbReference type="ChEBI" id="CHEBI:30413"/>
    </cofactor>
</comment>
<dbReference type="GO" id="GO:0070330">
    <property type="term" value="F:aromatase activity"/>
    <property type="evidence" value="ECO:0007669"/>
    <property type="project" value="InterPro"/>
</dbReference>
<evidence type="ECO:0000259" key="18">
    <source>
        <dbReference type="PROSITE" id="PS50902"/>
    </source>
</evidence>
<proteinExistence type="inferred from homology"/>
<keyword evidence="12" id="KW-0560">Oxidoreductase</keyword>
<dbReference type="CDD" id="cd11068">
    <property type="entry name" value="CYP120A1"/>
    <property type="match status" value="1"/>
</dbReference>
<dbReference type="Pfam" id="PF00067">
    <property type="entry name" value="p450"/>
    <property type="match status" value="1"/>
</dbReference>
<dbReference type="SUPFAM" id="SSF52218">
    <property type="entry name" value="Flavoproteins"/>
    <property type="match status" value="1"/>
</dbReference>
<dbReference type="OrthoDB" id="1470350at2759"/>
<name>A0A167NI09_CALVF</name>
<evidence type="ECO:0000313" key="20">
    <source>
        <dbReference type="EMBL" id="KZO97738.1"/>
    </source>
</evidence>
<comment type="catalytic activity">
    <reaction evidence="15">
        <text>an organic molecule + reduced [NADPH--hemoprotein reductase] + O2 = an alcohol + oxidized [NADPH--hemoprotein reductase] + H2O + H(+)</text>
        <dbReference type="Rhea" id="RHEA:17149"/>
        <dbReference type="Rhea" id="RHEA-COMP:11964"/>
        <dbReference type="Rhea" id="RHEA-COMP:11965"/>
        <dbReference type="ChEBI" id="CHEBI:15377"/>
        <dbReference type="ChEBI" id="CHEBI:15378"/>
        <dbReference type="ChEBI" id="CHEBI:15379"/>
        <dbReference type="ChEBI" id="CHEBI:30879"/>
        <dbReference type="ChEBI" id="CHEBI:57618"/>
        <dbReference type="ChEBI" id="CHEBI:58210"/>
        <dbReference type="ChEBI" id="CHEBI:142491"/>
        <dbReference type="EC" id="1.14.14.1"/>
    </reaction>
</comment>
<dbReference type="Gene3D" id="2.40.30.10">
    <property type="entry name" value="Translation factors"/>
    <property type="match status" value="1"/>
</dbReference>
<accession>A0A167NI09</accession>
<dbReference type="InterPro" id="IPR039261">
    <property type="entry name" value="FNR_nucleotide-bd"/>
</dbReference>
<keyword evidence="5" id="KW-0813">Transport</keyword>
<evidence type="ECO:0000256" key="5">
    <source>
        <dbReference type="ARBA" id="ARBA00022448"/>
    </source>
</evidence>
<keyword evidence="21" id="KW-1185">Reference proteome</keyword>
<evidence type="ECO:0000256" key="12">
    <source>
        <dbReference type="ARBA" id="ARBA00023002"/>
    </source>
</evidence>
<dbReference type="PRINTS" id="PR00385">
    <property type="entry name" value="P450"/>
</dbReference>
<comment type="catalytic activity">
    <reaction evidence="16">
        <text>2 oxidized [cytochrome P450] + NADPH = 2 reduced [cytochrome P450] + NADP(+) + H(+)</text>
        <dbReference type="Rhea" id="RHEA:24040"/>
        <dbReference type="Rhea" id="RHEA-COMP:14627"/>
        <dbReference type="Rhea" id="RHEA-COMP:14628"/>
        <dbReference type="ChEBI" id="CHEBI:15378"/>
        <dbReference type="ChEBI" id="CHEBI:55376"/>
        <dbReference type="ChEBI" id="CHEBI:57783"/>
        <dbReference type="ChEBI" id="CHEBI:58349"/>
        <dbReference type="ChEBI" id="CHEBI:60344"/>
        <dbReference type="EC" id="1.6.2.4"/>
    </reaction>
</comment>